<dbReference type="EMBL" id="CP021108">
    <property type="protein sequence ID" value="ARP81778.1"/>
    <property type="molecule type" value="Genomic_DNA"/>
</dbReference>
<proteinExistence type="inferred from homology"/>
<dbReference type="STRING" id="1416806.CAL12_13780"/>
<reference evidence="6 7" key="1">
    <citation type="submission" date="2017-05" db="EMBL/GenBank/DDBJ databases">
        <title>Complete and WGS of Bordetella genogroups.</title>
        <authorList>
            <person name="Spilker T."/>
            <person name="LiPuma J."/>
        </authorList>
    </citation>
    <scope>NUCLEOTIDE SEQUENCE [LARGE SCALE GENOMIC DNA]</scope>
    <source>
        <strain evidence="6 7">AU19157</strain>
    </source>
</reference>
<dbReference type="GO" id="GO:0003824">
    <property type="term" value="F:catalytic activity"/>
    <property type="evidence" value="ECO:0007669"/>
    <property type="project" value="InterPro"/>
</dbReference>
<sequence length="470" mass="51200">MASQLSWSPHGDALGIAVLAHRAAASGHAIHLTPDGYAGPDTLAAAARRAGLPAQAIQAAGAAPGPAKSGLRVPRIVLYCGAAIGYPYYAYYSHCLWSLGLPYRRATAADIAGGMLESADLLILPGGFATWGLDRIENEPGVDQAIRAFLARGGAGIGSCGGAYYFSQGRPHWLGKLDAKPRYTHEYLLTGAGLLNVRLQDPALRRDLAETMELAYYHGPVYEHGERHARTGGTFESHIMPTRLFIDNPLDGERFERVMRNRVAILTSDAPDGRVVGFSPHPEMGEFLRKAMALDGYVRHYLPIRGRKTMDETLRFYAREDCLSFRLVLNAALALGAFEARETADDEPRAAPERSFAEDLLRADEGWLAGMEDLRRRLEREEPELADLMGGMLGDLAAEWEGLMASSDVTGLSDDALAVELGRVLDDAVAMIKGPPRRAVEMLVLLELPVRLVAAAARIVRFDRIVKELM</sequence>
<name>A0A1W6YL81_9BORD</name>
<dbReference type="OrthoDB" id="8627407at2"/>
<dbReference type="Gene3D" id="3.40.50.880">
    <property type="match status" value="1"/>
</dbReference>
<dbReference type="RefSeq" id="WP_086064962.1">
    <property type="nucleotide sequence ID" value="NZ_CP021108.1"/>
</dbReference>
<evidence type="ECO:0000256" key="4">
    <source>
        <dbReference type="ARBA" id="ARBA00022962"/>
    </source>
</evidence>
<protein>
    <recommendedName>
        <fullName evidence="5">CobB/CobQ-like glutamine amidotransferase domain-containing protein</fullName>
    </recommendedName>
</protein>
<keyword evidence="7" id="KW-1185">Reference proteome</keyword>
<keyword evidence="4" id="KW-0315">Glutamine amidotransferase</keyword>
<evidence type="ECO:0000256" key="1">
    <source>
        <dbReference type="ARBA" id="ARBA00004953"/>
    </source>
</evidence>
<dbReference type="InterPro" id="IPR011698">
    <property type="entry name" value="GATase_3"/>
</dbReference>
<dbReference type="KEGG" id="bgv:CAL12_13780"/>
<comment type="pathway">
    <text evidence="1">Cofactor biosynthesis; adenosylcobalamin biosynthesis.</text>
</comment>
<evidence type="ECO:0000313" key="7">
    <source>
        <dbReference type="Proteomes" id="UP000194151"/>
    </source>
</evidence>
<evidence type="ECO:0000313" key="6">
    <source>
        <dbReference type="EMBL" id="ARP81778.1"/>
    </source>
</evidence>
<keyword evidence="3" id="KW-0169">Cobalamin biosynthesis</keyword>
<gene>
    <name evidence="6" type="ORF">CAL12_13780</name>
</gene>
<dbReference type="InterPro" id="IPR029062">
    <property type="entry name" value="Class_I_gatase-like"/>
</dbReference>
<evidence type="ECO:0000256" key="2">
    <source>
        <dbReference type="ARBA" id="ARBA00006205"/>
    </source>
</evidence>
<evidence type="ECO:0000256" key="3">
    <source>
        <dbReference type="ARBA" id="ARBA00022573"/>
    </source>
</evidence>
<dbReference type="Proteomes" id="UP000194151">
    <property type="component" value="Chromosome"/>
</dbReference>
<dbReference type="GO" id="GO:0009236">
    <property type="term" value="P:cobalamin biosynthetic process"/>
    <property type="evidence" value="ECO:0007669"/>
    <property type="project" value="UniProtKB-KW"/>
</dbReference>
<dbReference type="SUPFAM" id="SSF52317">
    <property type="entry name" value="Class I glutamine amidotransferase-like"/>
    <property type="match status" value="1"/>
</dbReference>
<comment type="similarity">
    <text evidence="2">Belongs to the CobB/CobQ family. CobQ subfamily.</text>
</comment>
<feature type="domain" description="CobB/CobQ-like glutamine amidotransferase" evidence="5">
    <location>
        <begin position="115"/>
        <end position="168"/>
    </location>
</feature>
<dbReference type="Pfam" id="PF07685">
    <property type="entry name" value="GATase_3"/>
    <property type="match status" value="1"/>
</dbReference>
<accession>A0A1W6YL81</accession>
<dbReference type="AlphaFoldDB" id="A0A1W6YL81"/>
<organism evidence="6 7">
    <name type="scientific">Bordetella genomosp. 8</name>
    <dbReference type="NCBI Taxonomy" id="1416806"/>
    <lineage>
        <taxon>Bacteria</taxon>
        <taxon>Pseudomonadati</taxon>
        <taxon>Pseudomonadota</taxon>
        <taxon>Betaproteobacteria</taxon>
        <taxon>Burkholderiales</taxon>
        <taxon>Alcaligenaceae</taxon>
        <taxon>Bordetella</taxon>
    </lineage>
</organism>
<evidence type="ECO:0000259" key="5">
    <source>
        <dbReference type="Pfam" id="PF07685"/>
    </source>
</evidence>